<name>A0A1Z2LCP6_9ACTN</name>
<dbReference type="KEGG" id="salj:SMD11_6498"/>
<gene>
    <name evidence="1" type="ORF">SMD11_6498</name>
</gene>
<dbReference type="Proteomes" id="UP000195755">
    <property type="component" value="Chromosome"/>
</dbReference>
<evidence type="ECO:0000313" key="2">
    <source>
        <dbReference type="Proteomes" id="UP000195755"/>
    </source>
</evidence>
<protein>
    <submittedName>
        <fullName evidence="1">Uncharacterized protein</fullName>
    </submittedName>
</protein>
<dbReference type="AlphaFoldDB" id="A0A1Z2LCP6"/>
<accession>A0A1Z2LCP6</accession>
<organism evidence="1 2">
    <name type="scientific">Streptomyces albireticuli</name>
    <dbReference type="NCBI Taxonomy" id="1940"/>
    <lineage>
        <taxon>Bacteria</taxon>
        <taxon>Bacillati</taxon>
        <taxon>Actinomycetota</taxon>
        <taxon>Actinomycetes</taxon>
        <taxon>Kitasatosporales</taxon>
        <taxon>Streptomycetaceae</taxon>
        <taxon>Streptomyces</taxon>
    </lineage>
</organism>
<proteinExistence type="predicted"/>
<dbReference type="EMBL" id="CP021744">
    <property type="protein sequence ID" value="ARZ72074.1"/>
    <property type="molecule type" value="Genomic_DNA"/>
</dbReference>
<evidence type="ECO:0000313" key="1">
    <source>
        <dbReference type="EMBL" id="ARZ72074.1"/>
    </source>
</evidence>
<reference evidence="1 2" key="1">
    <citation type="submission" date="2017-06" db="EMBL/GenBank/DDBJ databases">
        <title>Streptomyces albireticuli Genome sequencing and assembly.</title>
        <authorList>
            <person name="Wang Y."/>
            <person name="Du B."/>
            <person name="Ding Y."/>
            <person name="Liu H."/>
            <person name="Hou Q."/>
            <person name="Liu K."/>
            <person name="Yao L."/>
            <person name="Wang C."/>
        </authorList>
    </citation>
    <scope>NUCLEOTIDE SEQUENCE [LARGE SCALE GENOMIC DNA]</scope>
    <source>
        <strain evidence="1 2">MDJK11</strain>
    </source>
</reference>
<sequence>MIQIMVSASANGMDDAPPHGMIMQIITDG</sequence>